<accession>A0A1H1QJ45</accession>
<dbReference type="OrthoDB" id="9854441at2"/>
<gene>
    <name evidence="2" type="ORF">SAMN04489719_1840</name>
</gene>
<sequence length="167" mass="17765">MARSADARGRWVARLDAVGIAAAGLGILTLLGYLVGGLVLTGGRMAEDLGYLYGHIVEWPLFVVEPWLPIAVSSVTLLAFVPMAALVRPEETGRLTRAINLVAAGSICLPFAMMLLFPTVVSTDHRGVDETVPGDHWIGLAIGIATMVLMIALGARAMTEQGRRMRA</sequence>
<feature type="transmembrane region" description="Helical" evidence="1">
    <location>
        <begin position="67"/>
        <end position="87"/>
    </location>
</feature>
<dbReference type="STRING" id="684552.SAMN04489719_1840"/>
<reference evidence="3" key="1">
    <citation type="submission" date="2016-10" db="EMBL/GenBank/DDBJ databases">
        <authorList>
            <person name="Varghese N."/>
            <person name="Submissions S."/>
        </authorList>
    </citation>
    <scope>NUCLEOTIDE SEQUENCE [LARGE SCALE GENOMIC DNA]</scope>
    <source>
        <strain evidence="3">DSM 22965</strain>
    </source>
</reference>
<dbReference type="AlphaFoldDB" id="A0A1H1QJ45"/>
<dbReference type="RefSeq" id="WP_092666728.1">
    <property type="nucleotide sequence ID" value="NZ_LT629734.1"/>
</dbReference>
<keyword evidence="1" id="KW-1133">Transmembrane helix</keyword>
<proteinExistence type="predicted"/>
<protein>
    <submittedName>
        <fullName evidence="2">Uncharacterized protein</fullName>
    </submittedName>
</protein>
<feature type="transmembrane region" description="Helical" evidence="1">
    <location>
        <begin position="12"/>
        <end position="35"/>
    </location>
</feature>
<dbReference type="EMBL" id="LT629734">
    <property type="protein sequence ID" value="SDS22929.1"/>
    <property type="molecule type" value="Genomic_DNA"/>
</dbReference>
<organism evidence="2 3">
    <name type="scientific">Agrococcus carbonis</name>
    <dbReference type="NCBI Taxonomy" id="684552"/>
    <lineage>
        <taxon>Bacteria</taxon>
        <taxon>Bacillati</taxon>
        <taxon>Actinomycetota</taxon>
        <taxon>Actinomycetes</taxon>
        <taxon>Micrococcales</taxon>
        <taxon>Microbacteriaceae</taxon>
        <taxon>Agrococcus</taxon>
    </lineage>
</organism>
<keyword evidence="1" id="KW-0812">Transmembrane</keyword>
<evidence type="ECO:0000313" key="2">
    <source>
        <dbReference type="EMBL" id="SDS22929.1"/>
    </source>
</evidence>
<keyword evidence="3" id="KW-1185">Reference proteome</keyword>
<feature type="transmembrane region" description="Helical" evidence="1">
    <location>
        <begin position="99"/>
        <end position="117"/>
    </location>
</feature>
<evidence type="ECO:0000313" key="3">
    <source>
        <dbReference type="Proteomes" id="UP000199649"/>
    </source>
</evidence>
<keyword evidence="1" id="KW-0472">Membrane</keyword>
<name>A0A1H1QJ45_9MICO</name>
<dbReference type="Proteomes" id="UP000199649">
    <property type="component" value="Chromosome I"/>
</dbReference>
<feature type="transmembrane region" description="Helical" evidence="1">
    <location>
        <begin position="137"/>
        <end position="158"/>
    </location>
</feature>
<evidence type="ECO:0000256" key="1">
    <source>
        <dbReference type="SAM" id="Phobius"/>
    </source>
</evidence>